<protein>
    <submittedName>
        <fullName evidence="1">Uncharacterized protein</fullName>
    </submittedName>
</protein>
<proteinExistence type="predicted"/>
<name>A0A7S0KA39_9STRA</name>
<sequence length="373" mass="42667">MFRATQRRLLQASNNNHGPSTSDLVGTRFLIQPRNTIESIVAYFEASIALLKSPKVFEDFLSRGLVRPEIGRFNGSQLILFNDLLSFQGLDGKAKYDDFLPNEKFVEGAKGALKNFFQVLGDIYDDAWLQQRNEWEKSLQFSSDASSKTSSSVIKPFRNMSRTDIKKILAIRRKKEFQFRKKNLNRRIRQEDKVENDGNETFEELAEKEDSPHALLKKMTTAWHFNVCKHHTENISSFQPSDGQQFFVDTQTESYQIDDCALYSARLERVAPVEKLLRDGGLEPKDLKDETTWPVVAQIGVVFDLSRITRITLLGDVPKEISENFGQEVGETKSHQSNEAMIAVFEGFLEGSSEPLRWKLADLRHALLPMQLP</sequence>
<dbReference type="EMBL" id="HBEU01000977">
    <property type="protein sequence ID" value="CAD8574505.1"/>
    <property type="molecule type" value="Transcribed_RNA"/>
</dbReference>
<accession>A0A7S0KA39</accession>
<reference evidence="1" key="1">
    <citation type="submission" date="2021-01" db="EMBL/GenBank/DDBJ databases">
        <authorList>
            <person name="Corre E."/>
            <person name="Pelletier E."/>
            <person name="Niang G."/>
            <person name="Scheremetjew M."/>
            <person name="Finn R."/>
            <person name="Kale V."/>
            <person name="Holt S."/>
            <person name="Cochrane G."/>
            <person name="Meng A."/>
            <person name="Brown T."/>
            <person name="Cohen L."/>
        </authorList>
    </citation>
    <scope>NUCLEOTIDE SEQUENCE</scope>
    <source>
        <strain evidence="1">B651</strain>
    </source>
</reference>
<dbReference type="AlphaFoldDB" id="A0A7S0KA39"/>
<organism evidence="1">
    <name type="scientific">Leptocylindrus aporus</name>
    <dbReference type="NCBI Taxonomy" id="1398097"/>
    <lineage>
        <taxon>Eukaryota</taxon>
        <taxon>Sar</taxon>
        <taxon>Stramenopiles</taxon>
        <taxon>Ochrophyta</taxon>
        <taxon>Bacillariophyta</taxon>
        <taxon>Coscinodiscophyceae</taxon>
        <taxon>Chaetocerotophycidae</taxon>
        <taxon>Leptocylindrales</taxon>
        <taxon>Leptocylindraceae</taxon>
        <taxon>Leptocylindrus</taxon>
    </lineage>
</organism>
<evidence type="ECO:0000313" key="1">
    <source>
        <dbReference type="EMBL" id="CAD8574505.1"/>
    </source>
</evidence>
<gene>
    <name evidence="1" type="ORF">LDAN0322_LOCUS650</name>
</gene>